<dbReference type="FunFam" id="2.60.40.10:FF:000890">
    <property type="entry name" value="Hemicentin 1"/>
    <property type="match status" value="1"/>
</dbReference>
<proteinExistence type="predicted"/>
<feature type="domain" description="Ig-like" evidence="17">
    <location>
        <begin position="981"/>
        <end position="1067"/>
    </location>
</feature>
<evidence type="ECO:0000256" key="1">
    <source>
        <dbReference type="ARBA" id="ARBA00004236"/>
    </source>
</evidence>
<dbReference type="EMBL" id="DYDO01000009">
    <property type="protein sequence ID" value="DBA18217.1"/>
    <property type="molecule type" value="Genomic_DNA"/>
</dbReference>
<dbReference type="InterPro" id="IPR000742">
    <property type="entry name" value="EGF"/>
</dbReference>
<feature type="domain" description="Ig-like" evidence="17">
    <location>
        <begin position="432"/>
        <end position="518"/>
    </location>
</feature>
<dbReference type="FunFam" id="2.60.40.10:FF:000130">
    <property type="entry name" value="Hemicentin 1"/>
    <property type="match status" value="16"/>
</dbReference>
<feature type="domain" description="Ig-like" evidence="17">
    <location>
        <begin position="2669"/>
        <end position="2767"/>
    </location>
</feature>
<dbReference type="FunFam" id="2.10.25.10:FF:000210">
    <property type="entry name" value="Hemicentin 1"/>
    <property type="match status" value="1"/>
</dbReference>
<feature type="domain" description="Ig-like" evidence="17">
    <location>
        <begin position="1168"/>
        <end position="1252"/>
    </location>
</feature>
<feature type="domain" description="Ig-like" evidence="17">
    <location>
        <begin position="3160"/>
        <end position="3234"/>
    </location>
</feature>
<dbReference type="PROSITE" id="PS01187">
    <property type="entry name" value="EGF_CA"/>
    <property type="match status" value="3"/>
</dbReference>
<dbReference type="GO" id="GO:0003007">
    <property type="term" value="P:heart morphogenesis"/>
    <property type="evidence" value="ECO:0007669"/>
    <property type="project" value="UniProtKB-ARBA"/>
</dbReference>
<feature type="domain" description="Ig-like" evidence="17">
    <location>
        <begin position="3607"/>
        <end position="3691"/>
    </location>
</feature>
<dbReference type="Pfam" id="PF12662">
    <property type="entry name" value="cEGF"/>
    <property type="match status" value="2"/>
</dbReference>
<dbReference type="FunFam" id="2.60.40.10:FF:000708">
    <property type="entry name" value="Hemicentin 1"/>
    <property type="match status" value="1"/>
</dbReference>
<dbReference type="FunFam" id="2.20.100.10:FF:000007">
    <property type="entry name" value="Thrombospondin 1"/>
    <property type="match status" value="4"/>
</dbReference>
<dbReference type="InterPro" id="IPR018097">
    <property type="entry name" value="EGF_Ca-bd_CS"/>
</dbReference>
<dbReference type="FunFam" id="2.10.25.10:FF:000383">
    <property type="entry name" value="Hemicentin 1"/>
    <property type="match status" value="1"/>
</dbReference>
<protein>
    <recommendedName>
        <fullName evidence="21">Hemicentin-1</fullName>
    </recommendedName>
</protein>
<keyword evidence="20" id="KW-1185">Reference proteome</keyword>
<dbReference type="CDD" id="cd00255">
    <property type="entry name" value="nidG2"/>
    <property type="match status" value="1"/>
</dbReference>
<feature type="domain" description="Ig-like" evidence="17">
    <location>
        <begin position="3421"/>
        <end position="3509"/>
    </location>
</feature>
<dbReference type="FunFam" id="2.10.25.10:FF:000385">
    <property type="entry name" value="Hemicentin 1"/>
    <property type="match status" value="1"/>
</dbReference>
<dbReference type="InterPro" id="IPR001881">
    <property type="entry name" value="EGF-like_Ca-bd_dom"/>
</dbReference>
<keyword evidence="11 14" id="KW-1015">Disulfide bond</keyword>
<dbReference type="FunFam" id="2.20.100.10:FF:000067">
    <property type="entry name" value="Hemicentin 1"/>
    <property type="match status" value="1"/>
</dbReference>
<comment type="subcellular location">
    <subcellularLocation>
        <location evidence="1">Cell membrane</location>
    </subcellularLocation>
    <subcellularLocation>
        <location evidence="2">Secreted</location>
        <location evidence="2">Extracellular space</location>
        <location evidence="2">Extracellular matrix</location>
    </subcellularLocation>
</comment>
<dbReference type="Gene3D" id="2.60.40.10">
    <property type="entry name" value="Immunoglobulins"/>
    <property type="match status" value="44"/>
</dbReference>
<feature type="domain" description="Ig-like" evidence="17">
    <location>
        <begin position="1726"/>
        <end position="1814"/>
    </location>
</feature>
<dbReference type="InterPro" id="IPR007110">
    <property type="entry name" value="Ig-like_dom"/>
</dbReference>
<dbReference type="Pfam" id="PF07679">
    <property type="entry name" value="I-set"/>
    <property type="match status" value="36"/>
</dbReference>
<dbReference type="InterPro" id="IPR000152">
    <property type="entry name" value="EGF-type_Asp/Asn_hydroxyl_site"/>
</dbReference>
<dbReference type="Pfam" id="PF07474">
    <property type="entry name" value="G2F"/>
    <property type="match status" value="1"/>
</dbReference>
<feature type="domain" description="Ig-like" evidence="17">
    <location>
        <begin position="1631"/>
        <end position="1717"/>
    </location>
</feature>
<feature type="domain" description="Ig-like" evidence="17">
    <location>
        <begin position="703"/>
        <end position="789"/>
    </location>
</feature>
<feature type="domain" description="Ig-like" evidence="17">
    <location>
        <begin position="2051"/>
        <end position="2137"/>
    </location>
</feature>
<dbReference type="Pfam" id="PF07645">
    <property type="entry name" value="EGF_CA"/>
    <property type="match status" value="3"/>
</dbReference>
<dbReference type="Gene3D" id="2.10.25.10">
    <property type="entry name" value="Laminin"/>
    <property type="match status" value="7"/>
</dbReference>
<feature type="signal peptide" evidence="15">
    <location>
        <begin position="1"/>
        <end position="26"/>
    </location>
</feature>
<feature type="domain" description="Ig-like" evidence="17">
    <location>
        <begin position="3051"/>
        <end position="3141"/>
    </location>
</feature>
<dbReference type="InterPro" id="IPR003599">
    <property type="entry name" value="Ig_sub"/>
</dbReference>
<evidence type="ECO:0000256" key="7">
    <source>
        <dbReference type="ARBA" id="ARBA00022729"/>
    </source>
</evidence>
<feature type="domain" description="Ig-like" evidence="17">
    <location>
        <begin position="2237"/>
        <end position="2326"/>
    </location>
</feature>
<feature type="domain" description="Ig-like" evidence="17">
    <location>
        <begin position="1445"/>
        <end position="1534"/>
    </location>
</feature>
<feature type="domain" description="Ig-like" evidence="17">
    <location>
        <begin position="4241"/>
        <end position="4328"/>
    </location>
</feature>
<dbReference type="SMART" id="SM00682">
    <property type="entry name" value="G2F"/>
    <property type="match status" value="1"/>
</dbReference>
<feature type="domain" description="Ig-like" evidence="17">
    <location>
        <begin position="890"/>
        <end position="973"/>
    </location>
</feature>
<dbReference type="Gene3D" id="2.20.100.10">
    <property type="entry name" value="Thrombospondin type-1 (TSP1) repeat"/>
    <property type="match status" value="5"/>
</dbReference>
<dbReference type="InterPro" id="IPR009030">
    <property type="entry name" value="Growth_fac_rcpt_cys_sf"/>
</dbReference>
<dbReference type="SMART" id="SM00209">
    <property type="entry name" value="TSP1"/>
    <property type="match status" value="6"/>
</dbReference>
<dbReference type="InterPro" id="IPR049883">
    <property type="entry name" value="NOTCH1_EGF-like"/>
</dbReference>
<dbReference type="PROSITE" id="PS50993">
    <property type="entry name" value="NIDOGEN_G2"/>
    <property type="match status" value="1"/>
</dbReference>
<dbReference type="GO" id="GO:0030424">
    <property type="term" value="C:axon"/>
    <property type="evidence" value="ECO:0007669"/>
    <property type="project" value="TreeGrafter"/>
</dbReference>
<dbReference type="SUPFAM" id="SSF82895">
    <property type="entry name" value="TSP-1 type 1 repeat"/>
    <property type="match status" value="6"/>
</dbReference>
<feature type="disulfide bond" evidence="14">
    <location>
        <begin position="5191"/>
        <end position="5201"/>
    </location>
</feature>
<keyword evidence="4" id="KW-0964">Secreted</keyword>
<dbReference type="SUPFAM" id="SSF48726">
    <property type="entry name" value="Immunoglobulin"/>
    <property type="match status" value="42"/>
</dbReference>
<dbReference type="InterPro" id="IPR009017">
    <property type="entry name" value="GFP"/>
</dbReference>
<dbReference type="PANTHER" id="PTHR45080:SF28">
    <property type="entry name" value="HEMICENTIN-2"/>
    <property type="match status" value="1"/>
</dbReference>
<dbReference type="Pfam" id="PF00090">
    <property type="entry name" value="TSP_1"/>
    <property type="match status" value="6"/>
</dbReference>
<dbReference type="InterPro" id="IPR056861">
    <property type="entry name" value="HMCN1-like_VWA"/>
</dbReference>
<accession>A0AAV3A3Z8</accession>
<feature type="domain" description="Ig-like" evidence="17">
    <location>
        <begin position="1819"/>
        <end position="1906"/>
    </location>
</feature>
<dbReference type="InterPro" id="IPR006605">
    <property type="entry name" value="G2_nidogen/fibulin_G2F"/>
</dbReference>
<feature type="domain" description="Ig-like" evidence="17">
    <location>
        <begin position="2575"/>
        <end position="2657"/>
    </location>
</feature>
<dbReference type="GO" id="GO:0043025">
    <property type="term" value="C:neuronal cell body"/>
    <property type="evidence" value="ECO:0007669"/>
    <property type="project" value="TreeGrafter"/>
</dbReference>
<feature type="domain" description="Ig-like" evidence="17">
    <location>
        <begin position="4333"/>
        <end position="4420"/>
    </location>
</feature>
<feature type="domain" description="Ig-like" evidence="17">
    <location>
        <begin position="2867"/>
        <end position="2954"/>
    </location>
</feature>
<keyword evidence="8" id="KW-0677">Repeat</keyword>
<feature type="domain" description="Ig-like" evidence="17">
    <location>
        <begin position="521"/>
        <end position="608"/>
    </location>
</feature>
<evidence type="ECO:0000256" key="13">
    <source>
        <dbReference type="ARBA" id="ARBA00023319"/>
    </source>
</evidence>
<evidence type="ECO:0000256" key="2">
    <source>
        <dbReference type="ARBA" id="ARBA00004498"/>
    </source>
</evidence>
<dbReference type="GO" id="GO:0055013">
    <property type="term" value="P:cardiac muscle cell development"/>
    <property type="evidence" value="ECO:0007669"/>
    <property type="project" value="UniProtKB-ARBA"/>
</dbReference>
<keyword evidence="5" id="KW-0272">Extracellular matrix</keyword>
<evidence type="ECO:0000256" key="5">
    <source>
        <dbReference type="ARBA" id="ARBA00022530"/>
    </source>
</evidence>
<dbReference type="PANTHER" id="PTHR45080">
    <property type="entry name" value="CONTACTIN 5"/>
    <property type="match status" value="1"/>
</dbReference>
<dbReference type="Pfam" id="PF13927">
    <property type="entry name" value="Ig_3"/>
    <property type="match status" value="6"/>
</dbReference>
<keyword evidence="10" id="KW-0472">Membrane</keyword>
<dbReference type="GO" id="GO:0005886">
    <property type="term" value="C:plasma membrane"/>
    <property type="evidence" value="ECO:0007669"/>
    <property type="project" value="UniProtKB-SubCell"/>
</dbReference>
<dbReference type="SUPFAM" id="SSF53300">
    <property type="entry name" value="vWA-like"/>
    <property type="match status" value="1"/>
</dbReference>
<dbReference type="PROSITE" id="PS50092">
    <property type="entry name" value="TSP1"/>
    <property type="match status" value="6"/>
</dbReference>
<dbReference type="CDD" id="cd00198">
    <property type="entry name" value="vWFA"/>
    <property type="match status" value="1"/>
</dbReference>
<evidence type="ECO:0000259" key="16">
    <source>
        <dbReference type="PROSITE" id="PS50026"/>
    </source>
</evidence>
<evidence type="ECO:0000256" key="14">
    <source>
        <dbReference type="PROSITE-ProRule" id="PRU00076"/>
    </source>
</evidence>
<evidence type="ECO:0000256" key="8">
    <source>
        <dbReference type="ARBA" id="ARBA00022737"/>
    </source>
</evidence>
<dbReference type="InterPro" id="IPR036465">
    <property type="entry name" value="vWFA_dom_sf"/>
</dbReference>
<organism evidence="19 20">
    <name type="scientific">Pyxicephalus adspersus</name>
    <name type="common">African bullfrog</name>
    <dbReference type="NCBI Taxonomy" id="30357"/>
    <lineage>
        <taxon>Eukaryota</taxon>
        <taxon>Metazoa</taxon>
        <taxon>Chordata</taxon>
        <taxon>Craniata</taxon>
        <taxon>Vertebrata</taxon>
        <taxon>Euteleostomi</taxon>
        <taxon>Amphibia</taxon>
        <taxon>Batrachia</taxon>
        <taxon>Anura</taxon>
        <taxon>Neobatrachia</taxon>
        <taxon>Ranoidea</taxon>
        <taxon>Pyxicephalidae</taxon>
        <taxon>Pyxicephalinae</taxon>
        <taxon>Pyxicephalus</taxon>
    </lineage>
</organism>
<feature type="domain" description="Ig-like" evidence="17">
    <location>
        <begin position="1352"/>
        <end position="1440"/>
    </location>
</feature>
<feature type="domain" description="Ig-like" evidence="17">
    <location>
        <begin position="3882"/>
        <end position="3967"/>
    </location>
</feature>
<evidence type="ECO:0000313" key="19">
    <source>
        <dbReference type="EMBL" id="DBA18217.1"/>
    </source>
</evidence>
<evidence type="ECO:0000313" key="20">
    <source>
        <dbReference type="Proteomes" id="UP001181693"/>
    </source>
</evidence>
<feature type="domain" description="EGF-like" evidence="16">
    <location>
        <begin position="5187"/>
        <end position="5226"/>
    </location>
</feature>
<dbReference type="FunFam" id="2.60.40.10:FF:000005">
    <property type="entry name" value="Neuronal cell adhesion molecule"/>
    <property type="match status" value="1"/>
</dbReference>
<dbReference type="InterPro" id="IPR026823">
    <property type="entry name" value="cEGF"/>
</dbReference>
<dbReference type="GO" id="GO:0005509">
    <property type="term" value="F:calcium ion binding"/>
    <property type="evidence" value="ECO:0007669"/>
    <property type="project" value="InterPro"/>
</dbReference>
<feature type="domain" description="Ig-like" evidence="17">
    <location>
        <begin position="3333"/>
        <end position="3416"/>
    </location>
</feature>
<feature type="domain" description="Ig-like" evidence="17">
    <location>
        <begin position="1539"/>
        <end position="1627"/>
    </location>
</feature>
<dbReference type="FunFam" id="2.60.40.10:FF:001139">
    <property type="entry name" value="Hemicentin 1"/>
    <property type="match status" value="1"/>
</dbReference>
<evidence type="ECO:0000259" key="18">
    <source>
        <dbReference type="PROSITE" id="PS50993"/>
    </source>
</evidence>
<dbReference type="Gene3D" id="2.40.155.10">
    <property type="entry name" value="Green fluorescent protein"/>
    <property type="match status" value="1"/>
</dbReference>
<feature type="disulfide bond" evidence="14">
    <location>
        <begin position="5068"/>
        <end position="5078"/>
    </location>
</feature>
<feature type="domain" description="EGF-like" evidence="16">
    <location>
        <begin position="5144"/>
        <end position="5182"/>
    </location>
</feature>
<comment type="caution">
    <text evidence="19">The sequence shown here is derived from an EMBL/GenBank/DDBJ whole genome shotgun (WGS) entry which is preliminary data.</text>
</comment>
<feature type="domain" description="EGF-like" evidence="16">
    <location>
        <begin position="4979"/>
        <end position="5018"/>
    </location>
</feature>
<keyword evidence="12" id="KW-0325">Glycoprotein</keyword>
<feature type="domain" description="Ig-like" evidence="17">
    <location>
        <begin position="613"/>
        <end position="697"/>
    </location>
</feature>
<evidence type="ECO:0000256" key="12">
    <source>
        <dbReference type="ARBA" id="ARBA00023180"/>
    </source>
</evidence>
<evidence type="ECO:0000256" key="10">
    <source>
        <dbReference type="ARBA" id="ARBA00023136"/>
    </source>
</evidence>
<dbReference type="Pfam" id="PF25106">
    <property type="entry name" value="VWA_4"/>
    <property type="match status" value="1"/>
</dbReference>
<feature type="domain" description="Ig-like" evidence="17">
    <location>
        <begin position="3239"/>
        <end position="3328"/>
    </location>
</feature>
<feature type="domain" description="Ig-like" evidence="17">
    <location>
        <begin position="1911"/>
        <end position="1950"/>
    </location>
</feature>
<evidence type="ECO:0000256" key="11">
    <source>
        <dbReference type="ARBA" id="ARBA00023157"/>
    </source>
</evidence>
<feature type="domain" description="Ig-like" evidence="17">
    <location>
        <begin position="3791"/>
        <end position="3875"/>
    </location>
</feature>
<reference evidence="19" key="1">
    <citation type="thesis" date="2020" institute="ProQuest LLC" country="789 East Eisenhower Parkway, Ann Arbor, MI, USA">
        <title>Comparative Genomics and Chromosome Evolution.</title>
        <authorList>
            <person name="Mudd A.B."/>
        </authorList>
    </citation>
    <scope>NUCLEOTIDE SEQUENCE</scope>
    <source>
        <strain evidence="19">1538</strain>
        <tissue evidence="19">Blood</tissue>
    </source>
</reference>
<dbReference type="InterPro" id="IPR050958">
    <property type="entry name" value="Cell_Adh-Cytoskel_Orgn"/>
</dbReference>
<dbReference type="Gene3D" id="3.40.50.410">
    <property type="entry name" value="von Willebrand factor, type A domain"/>
    <property type="match status" value="1"/>
</dbReference>
<feature type="chain" id="PRO_5043393907" description="Hemicentin-1" evidence="15">
    <location>
        <begin position="27"/>
        <end position="5389"/>
    </location>
</feature>
<feature type="domain" description="Ig-like" evidence="17">
    <location>
        <begin position="2517"/>
        <end position="2561"/>
    </location>
</feature>
<evidence type="ECO:0000256" key="3">
    <source>
        <dbReference type="ARBA" id="ARBA00022475"/>
    </source>
</evidence>
<feature type="domain" description="Ig-like" evidence="17">
    <location>
        <begin position="4153"/>
        <end position="4237"/>
    </location>
</feature>
<evidence type="ECO:0000256" key="4">
    <source>
        <dbReference type="ARBA" id="ARBA00022525"/>
    </source>
</evidence>
<dbReference type="PROSITE" id="PS50026">
    <property type="entry name" value="EGF_3"/>
    <property type="match status" value="4"/>
</dbReference>
<dbReference type="GO" id="GO:0007156">
    <property type="term" value="P:homophilic cell adhesion via plasma membrane adhesion molecules"/>
    <property type="evidence" value="ECO:0007669"/>
    <property type="project" value="TreeGrafter"/>
</dbReference>
<dbReference type="CDD" id="cd00054">
    <property type="entry name" value="EGF_CA"/>
    <property type="match status" value="7"/>
</dbReference>
<feature type="domain" description="Ig-like" evidence="17">
    <location>
        <begin position="1255"/>
        <end position="1347"/>
    </location>
</feature>
<feature type="domain" description="Ig-like" evidence="17">
    <location>
        <begin position="794"/>
        <end position="883"/>
    </location>
</feature>
<evidence type="ECO:0000256" key="6">
    <source>
        <dbReference type="ARBA" id="ARBA00022536"/>
    </source>
</evidence>
<dbReference type="SMART" id="SM00409">
    <property type="entry name" value="IG"/>
    <property type="match status" value="42"/>
</dbReference>
<dbReference type="InterPro" id="IPR000884">
    <property type="entry name" value="TSP1_rpt"/>
</dbReference>
<dbReference type="GO" id="GO:0050808">
    <property type="term" value="P:synapse organization"/>
    <property type="evidence" value="ECO:0007669"/>
    <property type="project" value="TreeGrafter"/>
</dbReference>
<sequence length="5389" mass="588775">MFFSRNFSIQLPIVLLLLQLLKQNSCAELEPDIEKTPDGASTLAFVFDVTGSMYDDLVQVIDGASKILETSLKRPKKPLYNFALVPFHDPEIGPVTITTDPETFQNELRELYVQGGGDCPEMSVGAIKIALEISLPGSFIYVFTDARSKDYHLTSDVLQLIQQKQSQVVFVLTGDCDDRGHVGYKVYEEIASTSSGQVFHLNKKQVKEVLKWVEEAVQASKVHLTSTDHLSEASFTWEIPFDPSLKEVTVSLSGPAPHIELYNPVGKKIQPETGLNELLNIHNSAKVLNIKEPTPGMWKIKTSSSGRHSVRITGVSTVDFQAGFSNKPTLDFSKTSSRPIEGILTYVLLNTTGLQHPARIDRLELLTTSGKPLKTIPVKYYPDKIPYEIWNVTEFIPPKEAFFIRITGYDKDDYLFQRVSSVSFSNIVPGAPKVSMPEVTPGYYLQSGHIPCIVESLIPITVHFSKNGVRLGPEQKFRESVNTSWLIANVSSHDEGYYDCFATSSAGSGRARTFLDVNEPPPVIKASNNITINIGKQAILTCDVLSTVHYNLTWLRNNLDLRETSISGIQILTNNSLKIRSVDIVDAGEYVCSASNEGGTATASVILTVQDPPKVLVEPKNVTFTKGLRIKLKCSATGFPVPQIVWTHNDMFLTYSSRYVITEDGSFIIKNAIEKDSGIYKCLAANSAGTDRQTSILVYIEAPVVTVVRKEMLIAVGTVANMECKATGIPEPHFEWYKGAVKLDTTSQISIDHFLGTMNIRKTQYSDAGEYTCEATNEAGKSSGKVVLTVGAAPVFKQTPSDIAIDIASDVILPCSVEGFPEPKIKWSKLNGTSKPLVPSHRTGALQFTSVIYLLDLWVGDEGTYICEAENQFGKIQAQATVTITGLVNPVIGESPPVVNVIEGNQVTLPCILLAGNPLPVRQWLKNSEVIISNPYVGIRSDGTLHLESVHLKDSGEYVCAATNVAGTSRRVTAVNVHVIPVIQHGPQIFSTVEGNAISLPCKASGVPTPTIIWKKKGEAVVPNNDTIILESDGSLFLAVPSGEDSGEYSCSAINAAGYATRKVQLTVYGKLHIYLAESSKAHIELSAKVGDDVVLPCEVKSVPPPFITWAKETQYISPFSQRHNILPTGSMKISDIRVTDSGTYTCVATNIAGNVTQIVTLNVYVPPKIQRGPQVIRIHVKQSFEIACISQGIPPPRTTWLKDGRSLDLEERLQHFTIKVASAELSDAGVYTCIASNLVGQDSANVTIEVQAPPTLSDLEPPYDKTHQERLSSQQVAFPCPAKGNPKPVIKWLRNNKELDGTEPGINITEDGSLLIISSLTPNDNGEYKCVATNKAGLTERKYNLKVHDPPAIKDKEKLTNVSILLNHDTSLFCDATGSPPPLITWYNGSTQVIESDNIKISEKGRILKILKTSLSHTGIFTCTASNIAGSAEKHFFVDVLEAPEVAGRGTVSDISVIIGREAKLICKVKGIPHPAIQWFKDNRLVGGEDTNINILENGQILYIQNSRLTDSGHYKCVATNSAGLQTKETKLTVIAPPTIKNENTTTELYLNVDSGVSLECDVWGIPQPKITWYKDGVRIEGSTYISITENGKYLHISEVKVTHSGKYKCYVTNSAGHAEKYYLLDVYVPASIDGDLSKPQSTKAIVGKTLILECEARGHPLPLITWLKEGVPIEINDNTRLLYNGKRLEIKSTKDSDQGQYICVATNLAGEAEMIYNVHILVPPTIEDTEYSEEYTIIASNPLELECYDKGTPLPAVMWLKNGIPLEPNNDLQIQANGQKLIIPSSDSSDSGVYECVVKNEAGTSRKMFNVNVHVEPSIKPEQSPLSVVMHKPVTLQCIASGIPSPQITWLKDGLPLNIIKGNISVESFGRILHFQSTLAEDAGKYTCVASNAAGEAEQSIWLNIYEPPKIEKSGEVHYETILGNHSVRLECKASGNPDPVVTWSKDNHPFTSVVPPSIFGNNDLVTVIVKKPARLECEATGFPAPSLTWLKDGIPVSSISGGIQILSGGRVLTLANTQVGDAGKYTCVAVNAAGESQKDFDLSVYAPPNIMGEQQNVTVLMGQTLLLKCESNAIPPPVLMWFKDWRPLVNRPGLSISEGGRVLEIKNAQVKDTGRYSCEAVNVAGRTQKNFNVNILVAPTIKDSDEESDVTVIEGTLISLVCDSSGIPPPSLTWKKNDLAIIPETKGRIRFLSGGRHLHIAFAMKSDAGSYTCAASNRVGNATKKYNVNVYVHPSISGSGAVPLEVLVIEENNITLECDPSGSPAPMLTWLRDGIPLNNGDGFQILRNGRQLQLAKAQASDSGLYICVAVNVAGQADKKYDLRVLVPPRILGTYEENENISVVEKNPVTLTCEVSGIPPPKITWLKDGQPIHLSNTSQVMSGGMILRFVHTTLFDAGSYQCVVSNAAGIKNKEFNLNVLVPPRFTGTVLEDVKVKEKSDVVLSCEATGNPVPQITWLKDGQPLQEDTHHHIKDGGQRFQIINATETDTGRYVCIVSNLAGDKSRSFSLAVMVSPIISGAKSKESPENVNVILYSSVSLSCEVHSHPAATISWYKDGQQIHSKDNIRILPAPPQIVKDKLGATGYLSNQVKAKLGTNISLECNVKAFPEATVRWYKDGQVLTINGNKLYVDKTELSDTGRYTCVASNVAGEDELDFDVIIQVPPNFPKLSSLLLNSDSSITERSGETKDVIINNPFTLYCETNAIPPPTIKWYKDGKLLTSSDKAFILPGGHSLQIARAHIEDAGIYNCVAVNEAGEDSLQYNVRVLSPPTFKGDSENLSEDVTFLANQTVLLDCEAESNHPPTVSWQKDGQVIKEGKHYQILSNGRYLQISNTELSDTGRYVCIVENVAGNAQKLFKVNINVPPKVAGDSFENVTTIENNFISLSCEVTGFPPPAIKWMKDGNVLSPSKHLFIIPGGRVLQIPQTRLTDTGEYVCVAINQAGESKRTFYLNIFVPPTIIGGGRDTEVKFHIATSASLECISNAIPPAVINWYKNGKMLLESTNYMILDDGQILKIRNVQVSDTGEYECVATNVAGQDNKKYLVNVYVPPIIQGPEEEYNKGIIDNSVALQCNAYGIPTPTLTWLKDGNSINYSDSLELHFLSGGSIMKITRAQLQDSGNYTCLASNIEGRAHKTFILDIQGNITGSGAPNDINALLGDDVQLICKASGIPTPAVQWSKDGKPINTNDRLNIRETVNGKVLSILKVERSDIGKYTCIAINPAGEDDRLFHLNVYVPPKIADNEEELVTMTAVLDTSINIECLVTGDPTPQINWLKNGLPLSISSQIRLISSGKILRISRIQKSDEGSYTCMASNRAGVDRKNYTLKVYIAPTIDGANITEELITIKGNPTTIKCIADGYPKPHISWLKDGKDIGYVPTEDTILRILDTELNDVGRYTCTATNEAGSVSKHVLLNVLEPPHINGSENVDELSVTINTQLELDCYTTGFPPPVINWLKDGQLLSETENMHFIKGGQILRITSAQEESIGLYTCLASNNAGNTKKEFAVKVHMPPNIAGISVIHNITSLKNKQITLECKSDAVPPPEIMWIKDNKPLLTSFRVHIESNGQFVHINSAEVEDTGHYICIASNIAGKTTREFMLNIYVPPSIKEGPNLVTTFVNKPANLECTAAGVPSPRISWRKNGAILHENNERYTVLESGTLHFSSADVTDSGLYSCLAANAAGSTQKQIELLVYDPPMINPGPTNITTVVNQQITLMCEVTGTPKPRVAWKKNEILINMDMDQNIYRFLSSGSLIILSPAVDDTGLYVCSASNDAGHDEIAINLSVLVPPSIADEVTNIFINKLSSTIIPCTTYGVPQPAVHWLKNGMHLPDIGESYKILNSGSIEIPRTDFTHTGRYTCKAVNEVGSAQIHINLYVQEVPVITGQADYLEATINQSITLLCEALGTPSPTITWQKEGVGIKTGGHYTMLPNGNLNIAYVTQEDGGTYTCIAQNPAGTALGKMKLKVLEPPIIKPHQKEYTVLVDEPITMICEVYGNPTPEIVWHKNGAALAKSAVQRIIGTGALQIGYAQPDHAGLYTCTAQNAVGSMSSSMNLTVLVPPQIVKHTKEIFVIQSFPVTIPCKTSGIPTPTITWSKNDVPITDKSGKYAGNKSGELILLNAERHDKGAYTCTASNIIGKDSHTVSVTIQYGPSFTELPSDVSLNKGEKLRLSCKAAGNPRPQITWSFQDNSTPVQVGQSKYLNELVIERVSKDSAGTYTCTAENSVSLINATVKVSVKEPPVLVGFHPNYQTTALGGSIILNCIVQGDPVPKIQWSKKGNEIPFNRRFKQFNNGSLAIYNTTIEDTGEYICIATNDAGTMGHTVTLSLQKPPVIRILPVDMTVNAGTTVVLNCEAEGEPTPDIVWSRLTRPISGDSRFSILSNKSLQIVAVRKEDTSVYECRATNIIGSAVAKSSFIVQVHGGFSEWLPWQSCSVTCGQGVQKRKRLCDNPAPANGGLYCQGEESETRSCQNKPCPVDGSWLDWGQWEECSKTCGSGKQTRTRTCNIPSAQEGGKTCDGKAIDTKVCNTKPCPVNGEWSSWQVWGPCSKTCGKGTQTRVRLCNSPSPSFDGTYCEGQDRQSQICNIRHCPVDGKWSPWGSWTPCSVSCGGGLRQRSRECSSPQPQYGGHKCKGKAFENEFCNGDLCPIHGNWGSWSAWGTCSRTCNGGQRRRHRTCDSPVPSHNGRGCAGKDTEIHKCNTEMCPADGNWGPWEAWSKCSVSCGGGQQIRTRTCKHPLLSNNGRTCPGDSTQLLRCNVQGCQGGVQSIRGTLVGTINDVDLRIVQLNGSVSNDSESHGSTIKATFTNIPKSLGSSMRNLASLLNPIYWTIAKERGEAVNGFTLTGGVFIRESQVEFATGEILRITHSAHGLDSEGFLLLDTVVKGYIPQLPTATNIKLKGYTEDYIQTGLGQLYAYSTRMFNQDEVSVPYTWNHTVSYDPSNGKMPVMVETLHVSSIGAEYNPLEETLTFQMHAFISKDDDECAINSPCSHSCHNIMGSYYCSCPKGFMTSADGRTCLDVDECTLEESVCHKNQDCKNTMGSYNCVLKCGNGFTVASNGLDCQDINECQESNPCHQRCFNTIGSYRCGCDPGYHLKGKSCFDLNECHQNVCRPDQLCRNTRGSYKCIDICPIGFTKGENGSCVDVDECRDSSHRCKSNQICENTRGSYQCVCPRGFKSEGPGKPCIDLDECEKQDVCQHECRNVLGSYQCLCPSGYQLMANEKTCQDIDECLVQNIQCGVNQMCFNMRGSYQCIDTPCPPNYVRDSSGYCLKNCAPNDLECVLSPYALQYKLVSLPFGIAANQDLIRLVAYTQDGILHPRTTFLIVDENPTLPFSIREENMKGVVFTNRPLKEPETYRMKVRALSYSTNRTIEYQTTFIVYISVSPYPY</sequence>
<dbReference type="Proteomes" id="UP001181693">
    <property type="component" value="Unassembled WGS sequence"/>
</dbReference>
<dbReference type="FunFam" id="2.60.40.10:FF:000032">
    <property type="entry name" value="palladin isoform X1"/>
    <property type="match status" value="6"/>
</dbReference>
<dbReference type="FunFam" id="2.60.40.10:FF:000503">
    <property type="entry name" value="Hemicentin 1"/>
    <property type="match status" value="1"/>
</dbReference>
<dbReference type="GO" id="GO:0008046">
    <property type="term" value="F:axon guidance receptor activity"/>
    <property type="evidence" value="ECO:0007669"/>
    <property type="project" value="TreeGrafter"/>
</dbReference>
<feature type="domain" description="Ig-like" evidence="17">
    <location>
        <begin position="2331"/>
        <end position="2420"/>
    </location>
</feature>
<feature type="domain" description="Ig-like" evidence="17">
    <location>
        <begin position="3971"/>
        <end position="4057"/>
    </location>
</feature>
<comment type="caution">
    <text evidence="14">Lacks conserved residue(s) required for the propagation of feature annotation.</text>
</comment>
<evidence type="ECO:0000256" key="15">
    <source>
        <dbReference type="SAM" id="SignalP"/>
    </source>
</evidence>
<feature type="domain" description="Ig-like" evidence="17">
    <location>
        <begin position="3514"/>
        <end position="3602"/>
    </location>
</feature>
<dbReference type="SUPFAM" id="SSF54511">
    <property type="entry name" value="GFP-like"/>
    <property type="match status" value="1"/>
</dbReference>
<feature type="domain" description="Ig-like" evidence="17">
    <location>
        <begin position="2425"/>
        <end position="2512"/>
    </location>
</feature>
<feature type="domain" description="Ig-like" evidence="17">
    <location>
        <begin position="4062"/>
        <end position="4150"/>
    </location>
</feature>
<feature type="domain" description="Nidogen G2 beta-barrel" evidence="18">
    <location>
        <begin position="4764"/>
        <end position="4986"/>
    </location>
</feature>
<dbReference type="FunFam" id="2.60.40.10:FF:000186">
    <property type="entry name" value="Hemicentin 1"/>
    <property type="match status" value="5"/>
</dbReference>
<keyword evidence="9" id="KW-0106">Calcium</keyword>
<dbReference type="FunFam" id="2.10.25.10:FF:000238">
    <property type="entry name" value="Hemicentin 1"/>
    <property type="match status" value="1"/>
</dbReference>
<feature type="domain" description="EGF-like" evidence="16">
    <location>
        <begin position="5064"/>
        <end position="5101"/>
    </location>
</feature>
<dbReference type="Pfam" id="PF23560">
    <property type="entry name" value="GBD_Hemicentin"/>
    <property type="match status" value="1"/>
</dbReference>
<dbReference type="CDD" id="cd00096">
    <property type="entry name" value="Ig"/>
    <property type="match status" value="10"/>
</dbReference>
<dbReference type="InterPro" id="IPR013783">
    <property type="entry name" value="Ig-like_fold"/>
</dbReference>
<gene>
    <name evidence="19" type="ORF">GDO54_016492</name>
</gene>
<feature type="domain" description="Ig-like" evidence="17">
    <location>
        <begin position="2959"/>
        <end position="3047"/>
    </location>
</feature>
<keyword evidence="13" id="KW-0393">Immunoglobulin domain</keyword>
<keyword evidence="7 15" id="KW-0732">Signal</keyword>
<dbReference type="SUPFAM" id="SSF57184">
    <property type="entry name" value="Growth factor receptor domain"/>
    <property type="match status" value="3"/>
</dbReference>
<dbReference type="FunFam" id="3.40.50.410:FF:000032">
    <property type="entry name" value="Hemicentin 1"/>
    <property type="match status" value="1"/>
</dbReference>
<dbReference type="SMART" id="SM00179">
    <property type="entry name" value="EGF_CA"/>
    <property type="match status" value="7"/>
</dbReference>
<feature type="domain" description="Ig-like" evidence="17">
    <location>
        <begin position="1952"/>
        <end position="2046"/>
    </location>
</feature>
<dbReference type="PROSITE" id="PS01186">
    <property type="entry name" value="EGF_2"/>
    <property type="match status" value="3"/>
</dbReference>
<dbReference type="SMART" id="SM00181">
    <property type="entry name" value="EGF"/>
    <property type="match status" value="7"/>
</dbReference>
<dbReference type="SMART" id="SM00408">
    <property type="entry name" value="IGc2"/>
    <property type="match status" value="42"/>
</dbReference>
<dbReference type="InterPro" id="IPR036383">
    <property type="entry name" value="TSP1_rpt_sf"/>
</dbReference>
<feature type="domain" description="Ig-like" evidence="17">
    <location>
        <begin position="1091"/>
        <end position="1163"/>
    </location>
</feature>
<dbReference type="FunFam" id="2.60.40.10:FF:000107">
    <property type="entry name" value="Myosin, light chain kinase a"/>
    <property type="match status" value="1"/>
</dbReference>
<dbReference type="FunFam" id="2.60.40.10:FF:000285">
    <property type="entry name" value="Hemicentin 1"/>
    <property type="match status" value="3"/>
</dbReference>
<name>A0AAV3A3Z8_PYXAD</name>
<dbReference type="InterPro" id="IPR013106">
    <property type="entry name" value="Ig_V-set"/>
</dbReference>
<dbReference type="PROSITE" id="PS00010">
    <property type="entry name" value="ASX_HYDROXYL"/>
    <property type="match status" value="4"/>
</dbReference>
<evidence type="ECO:0008006" key="21">
    <source>
        <dbReference type="Google" id="ProtNLM"/>
    </source>
</evidence>
<dbReference type="SMART" id="SM00406">
    <property type="entry name" value="IGv"/>
    <property type="match status" value="15"/>
</dbReference>
<keyword evidence="3" id="KW-1003">Cell membrane</keyword>
<dbReference type="FunFam" id="2.60.40.10:FF:001075">
    <property type="entry name" value="Hemicentin 1"/>
    <property type="match status" value="1"/>
</dbReference>
<feature type="domain" description="Ig-like" evidence="17">
    <location>
        <begin position="2142"/>
        <end position="2232"/>
    </location>
</feature>
<evidence type="ECO:0000259" key="17">
    <source>
        <dbReference type="PROSITE" id="PS50835"/>
    </source>
</evidence>
<feature type="disulfide bond" evidence="14">
    <location>
        <begin position="4983"/>
        <end position="4993"/>
    </location>
</feature>
<feature type="domain" description="Ig-like" evidence="17">
    <location>
        <begin position="2772"/>
        <end position="2864"/>
    </location>
</feature>
<dbReference type="InterPro" id="IPR013098">
    <property type="entry name" value="Ig_I-set"/>
</dbReference>
<dbReference type="PROSITE" id="PS50835">
    <property type="entry name" value="IG_LIKE"/>
    <property type="match status" value="44"/>
</dbReference>
<feature type="domain" description="Ig-like" evidence="17">
    <location>
        <begin position="3698"/>
        <end position="3786"/>
    </location>
</feature>
<dbReference type="FunFam" id="2.20.100.10:FF:000001">
    <property type="entry name" value="semaphorin-5A isoform X1"/>
    <property type="match status" value="1"/>
</dbReference>
<dbReference type="InterPro" id="IPR036179">
    <property type="entry name" value="Ig-like_dom_sf"/>
</dbReference>
<evidence type="ECO:0000256" key="9">
    <source>
        <dbReference type="ARBA" id="ARBA00022837"/>
    </source>
</evidence>
<keyword evidence="6 14" id="KW-0245">EGF-like domain</keyword>
<dbReference type="InterPro" id="IPR003598">
    <property type="entry name" value="Ig_sub2"/>
</dbReference>
<dbReference type="InterPro" id="IPR056475">
    <property type="entry name" value="GBD_Hemicentin/VWA7"/>
</dbReference>
<dbReference type="FunFam" id="2.10.25.10:FF:000352">
    <property type="entry name" value="Hemicentin 1"/>
    <property type="match status" value="1"/>
</dbReference>